<dbReference type="InterPro" id="IPR004158">
    <property type="entry name" value="DUF247_pln"/>
</dbReference>
<keyword evidence="1" id="KW-0812">Transmembrane</keyword>
<keyword evidence="1" id="KW-0472">Membrane</keyword>
<keyword evidence="1" id="KW-1133">Transmembrane helix</keyword>
<protein>
    <submittedName>
        <fullName evidence="2">UPF0481 protein</fullName>
    </submittedName>
</protein>
<evidence type="ECO:0000256" key="1">
    <source>
        <dbReference type="SAM" id="Phobius"/>
    </source>
</evidence>
<comment type="caution">
    <text evidence="2">The sequence shown here is derived from an EMBL/GenBank/DDBJ whole genome shotgun (WGS) entry which is preliminary data.</text>
</comment>
<dbReference type="PANTHER" id="PTHR31170:SF25">
    <property type="entry name" value="BNAA09G04570D PROTEIN"/>
    <property type="match status" value="1"/>
</dbReference>
<dbReference type="AlphaFoldDB" id="A0A834U1J5"/>
<dbReference type="EMBL" id="JAAIUW010000005">
    <property type="protein sequence ID" value="KAF7830275.1"/>
    <property type="molecule type" value="Genomic_DNA"/>
</dbReference>
<dbReference type="Proteomes" id="UP000634136">
    <property type="component" value="Unassembled WGS sequence"/>
</dbReference>
<organism evidence="2 3">
    <name type="scientific">Senna tora</name>
    <dbReference type="NCBI Taxonomy" id="362788"/>
    <lineage>
        <taxon>Eukaryota</taxon>
        <taxon>Viridiplantae</taxon>
        <taxon>Streptophyta</taxon>
        <taxon>Embryophyta</taxon>
        <taxon>Tracheophyta</taxon>
        <taxon>Spermatophyta</taxon>
        <taxon>Magnoliopsida</taxon>
        <taxon>eudicotyledons</taxon>
        <taxon>Gunneridae</taxon>
        <taxon>Pentapetalae</taxon>
        <taxon>rosids</taxon>
        <taxon>fabids</taxon>
        <taxon>Fabales</taxon>
        <taxon>Fabaceae</taxon>
        <taxon>Caesalpinioideae</taxon>
        <taxon>Cassia clade</taxon>
        <taxon>Senna</taxon>
    </lineage>
</organism>
<sequence length="405" mass="47090">MEMRGRANVEKDRSNHVCIDVEIENELVNSLRQKLERLPLLSSECCIYRAPKHLRQAAEKSFIPMIVSIGPFHHKREDLQDMEKHKLRYLKEFLQQSEVSLEDCIKLIHKSELRLRNCYAEPIELDHIRFVEMILVDAAFIIENQLPFFIIEDLLTLAKVSFPPHNDARVTLITLTLNFFKRGRARDFEYCVEKLYSNRIEHLLDLVRSSLLPPQLPVKGKLKTLSIPNVTQLYHSGVKFRVSKHGNLFGMQFQKGILEFPSLYASTSTETLVRNLIAYERCHSNDAYMNNLFFLIDRLIDSPSDVEILIHNQILETDLPDSQGVATIINNIAPGAPLLDENFYFAHVCDELNAYCRVPWHKWKATLKREYFRTPWAVISVIAVTVILFLTFLQTVFTIYSSRCH</sequence>
<accession>A0A834U1J5</accession>
<keyword evidence="3" id="KW-1185">Reference proteome</keyword>
<proteinExistence type="predicted"/>
<feature type="transmembrane region" description="Helical" evidence="1">
    <location>
        <begin position="376"/>
        <end position="400"/>
    </location>
</feature>
<evidence type="ECO:0000313" key="3">
    <source>
        <dbReference type="Proteomes" id="UP000634136"/>
    </source>
</evidence>
<dbReference type="OrthoDB" id="1385425at2759"/>
<reference evidence="2" key="1">
    <citation type="submission" date="2020-09" db="EMBL/GenBank/DDBJ databases">
        <title>Genome-Enabled Discovery of Anthraquinone Biosynthesis in Senna tora.</title>
        <authorList>
            <person name="Kang S.-H."/>
            <person name="Pandey R.P."/>
            <person name="Lee C.-M."/>
            <person name="Sim J.-S."/>
            <person name="Jeong J.-T."/>
            <person name="Choi B.-S."/>
            <person name="Jung M."/>
            <person name="Ginzburg D."/>
            <person name="Zhao K."/>
            <person name="Won S.Y."/>
            <person name="Oh T.-J."/>
            <person name="Yu Y."/>
            <person name="Kim N.-H."/>
            <person name="Lee O.R."/>
            <person name="Lee T.-H."/>
            <person name="Bashyal P."/>
            <person name="Kim T.-S."/>
            <person name="Lee W.-H."/>
            <person name="Kawkins C."/>
            <person name="Kim C.-K."/>
            <person name="Kim J.S."/>
            <person name="Ahn B.O."/>
            <person name="Rhee S.Y."/>
            <person name="Sohng J.K."/>
        </authorList>
    </citation>
    <scope>NUCLEOTIDE SEQUENCE</scope>
    <source>
        <tissue evidence="2">Leaf</tissue>
    </source>
</reference>
<dbReference type="Pfam" id="PF03140">
    <property type="entry name" value="DUF247"/>
    <property type="match status" value="1"/>
</dbReference>
<evidence type="ECO:0000313" key="2">
    <source>
        <dbReference type="EMBL" id="KAF7830275.1"/>
    </source>
</evidence>
<gene>
    <name evidence="2" type="ORF">G2W53_012608</name>
</gene>
<dbReference type="PANTHER" id="PTHR31170">
    <property type="entry name" value="BNAC04G53230D PROTEIN"/>
    <property type="match status" value="1"/>
</dbReference>
<name>A0A834U1J5_9FABA</name>